<keyword evidence="5 7" id="KW-0472">Membrane</keyword>
<sequence length="811" mass="86931">MENADGARSRQASQERSSRDEAPPRPAPEQPSPEQPARQPAREQSSPPRSAKQQTAQQQASQKQQASQEQQTSQEQQASQQRPASQKQAGQQPKQQKQPSEKKAGAPPEAAPTGAGRLRGRAVALVTRLPFTCGVCVAVLLVALASGTLWSSAEDKSWYPQVAYGTPSLTAGRLWTFVTGAFFASDPVVYLLVVIGLALLVGYTEWRLGTARAALVCCAGQLAATLGCAALLLALRQSGWDWAEALSHDLDTGFSAGALAAAAAATAAMRAPWRSRLRAALIAFAVIWLLYSGTVSDVEHFLAVVLGLAVGRRLAGDRAAGTGPPSRREWRLGAVTGLVIVAVTQIVVWLAPGYGPLGDTHGLSDSHLGLAVSLVVIALLVNGLRRGSRLAWRWTVGFAVLNVLVGLLAAVVLVLSVTTDADVEVTGLPVLLPQAVVWTMELVLLIGARDAFRAPSRRKRRKAAAKGGLDRAGATELLKRYGGSNLSWMTTWRDNSYLSAADGRAYVAYRTHARVAVALGDPVGRPEDRDRALTEFAGMCDASGVVPCLFSASERTALAAEGMGWQHVQVAEDTVIELEGLEFRGKSWQDVRTALNRAKKEGMEYRLGALADEPAKVVAQVRAISEEWVSDMGLPEMGFTLGGVEEALDRDVRVGLAIDPDGQVHGVTSWMPVYGEGGTPVGWTLDVMRRRKQGAFRPVVEFLIASTCLAVREDGATFLSLSGAPLARGASTADSPLERFLDQLGAALEPYYGFRSLHSFKAKFQPVHEPMHLVYRDEADLPRIGVALTRAYMPQAGLRDFGRMLVPAGEH</sequence>
<protein>
    <recommendedName>
        <fullName evidence="8">Phosphatidylglycerol lysyltransferase C-terminal domain-containing protein</fullName>
    </recommendedName>
</protein>
<dbReference type="SUPFAM" id="SSF144091">
    <property type="entry name" value="Rhomboid-like"/>
    <property type="match status" value="1"/>
</dbReference>
<dbReference type="InterPro" id="IPR051211">
    <property type="entry name" value="PG_lysyltransferase"/>
</dbReference>
<keyword evidence="4 7" id="KW-1133">Transmembrane helix</keyword>
<evidence type="ECO:0000256" key="7">
    <source>
        <dbReference type="SAM" id="Phobius"/>
    </source>
</evidence>
<feature type="transmembrane region" description="Helical" evidence="7">
    <location>
        <begin position="396"/>
        <end position="415"/>
    </location>
</feature>
<feature type="transmembrane region" description="Helical" evidence="7">
    <location>
        <begin position="435"/>
        <end position="452"/>
    </location>
</feature>
<reference evidence="9" key="1">
    <citation type="journal article" date="2014" name="Int. J. Syst. Evol. Microbiol.">
        <title>Complete genome sequence of Corynebacterium casei LMG S-19264T (=DSM 44701T), isolated from a smear-ripened cheese.</title>
        <authorList>
            <consortium name="US DOE Joint Genome Institute (JGI-PGF)"/>
            <person name="Walter F."/>
            <person name="Albersmeier A."/>
            <person name="Kalinowski J."/>
            <person name="Ruckert C."/>
        </authorList>
    </citation>
    <scope>NUCLEOTIDE SEQUENCE</scope>
    <source>
        <strain evidence="9">JCM 4646</strain>
    </source>
</reference>
<comment type="caution">
    <text evidence="9">The sequence shown here is derived from an EMBL/GenBank/DDBJ whole genome shotgun (WGS) entry which is preliminary data.</text>
</comment>
<dbReference type="Proteomes" id="UP000617734">
    <property type="component" value="Unassembled WGS sequence"/>
</dbReference>
<dbReference type="PANTHER" id="PTHR34697:SF2">
    <property type="entry name" value="PHOSPHATIDYLGLYCEROL LYSYLTRANSFERASE"/>
    <property type="match status" value="1"/>
</dbReference>
<keyword evidence="3 7" id="KW-0812">Transmembrane</keyword>
<organism evidence="9 10">
    <name type="scientific">Kitasatospora indigofera</name>
    <dbReference type="NCBI Taxonomy" id="67307"/>
    <lineage>
        <taxon>Bacteria</taxon>
        <taxon>Bacillati</taxon>
        <taxon>Actinomycetota</taxon>
        <taxon>Actinomycetes</taxon>
        <taxon>Kitasatosporales</taxon>
        <taxon>Streptomycetaceae</taxon>
        <taxon>Kitasatospora</taxon>
    </lineage>
</organism>
<dbReference type="GO" id="GO:0055091">
    <property type="term" value="P:phospholipid homeostasis"/>
    <property type="evidence" value="ECO:0007669"/>
    <property type="project" value="TreeGrafter"/>
</dbReference>
<dbReference type="AlphaFoldDB" id="A0A919FZX3"/>
<evidence type="ECO:0000256" key="2">
    <source>
        <dbReference type="ARBA" id="ARBA00022475"/>
    </source>
</evidence>
<gene>
    <name evidence="9" type="ORF">GCM10018781_44470</name>
</gene>
<keyword evidence="10" id="KW-1185">Reference proteome</keyword>
<dbReference type="Pfam" id="PF20401">
    <property type="entry name" value="Rhomboid_2"/>
    <property type="match status" value="1"/>
</dbReference>
<dbReference type="PANTHER" id="PTHR34697">
    <property type="entry name" value="PHOSPHATIDYLGLYCEROL LYSYLTRANSFERASE"/>
    <property type="match status" value="1"/>
</dbReference>
<evidence type="ECO:0000256" key="3">
    <source>
        <dbReference type="ARBA" id="ARBA00022692"/>
    </source>
</evidence>
<evidence type="ECO:0000256" key="6">
    <source>
        <dbReference type="SAM" id="MobiDB-lite"/>
    </source>
</evidence>
<dbReference type="EMBL" id="BNBO01000026">
    <property type="protein sequence ID" value="GHH75500.1"/>
    <property type="molecule type" value="Genomic_DNA"/>
</dbReference>
<keyword evidence="2" id="KW-1003">Cell membrane</keyword>
<feature type="compositionally biased region" description="Pro residues" evidence="6">
    <location>
        <begin position="24"/>
        <end position="34"/>
    </location>
</feature>
<evidence type="ECO:0000313" key="10">
    <source>
        <dbReference type="Proteomes" id="UP000617734"/>
    </source>
</evidence>
<dbReference type="InterPro" id="IPR024320">
    <property type="entry name" value="LPG_synthase_C"/>
</dbReference>
<dbReference type="InterPro" id="IPR035952">
    <property type="entry name" value="Rhomboid-like_sf"/>
</dbReference>
<name>A0A919FZX3_9ACTN</name>
<dbReference type="GO" id="GO:0016755">
    <property type="term" value="F:aminoacyltransferase activity"/>
    <property type="evidence" value="ECO:0007669"/>
    <property type="project" value="TreeGrafter"/>
</dbReference>
<feature type="compositionally biased region" description="Low complexity" evidence="6">
    <location>
        <begin position="48"/>
        <end position="98"/>
    </location>
</feature>
<reference evidence="9" key="2">
    <citation type="submission" date="2020-09" db="EMBL/GenBank/DDBJ databases">
        <authorList>
            <person name="Sun Q."/>
            <person name="Ohkuma M."/>
        </authorList>
    </citation>
    <scope>NUCLEOTIDE SEQUENCE</scope>
    <source>
        <strain evidence="9">JCM 4646</strain>
    </source>
</reference>
<dbReference type="Gene3D" id="1.20.1540.10">
    <property type="entry name" value="Rhomboid-like"/>
    <property type="match status" value="1"/>
</dbReference>
<feature type="transmembrane region" description="Helical" evidence="7">
    <location>
        <begin position="213"/>
        <end position="233"/>
    </location>
</feature>
<dbReference type="GO" id="GO:0005886">
    <property type="term" value="C:plasma membrane"/>
    <property type="evidence" value="ECO:0007669"/>
    <property type="project" value="UniProtKB-SubCell"/>
</dbReference>
<evidence type="ECO:0000259" key="8">
    <source>
        <dbReference type="Pfam" id="PF09924"/>
    </source>
</evidence>
<comment type="subcellular location">
    <subcellularLocation>
        <location evidence="1">Cell membrane</location>
        <topology evidence="1">Multi-pass membrane protein</topology>
    </subcellularLocation>
</comment>
<feature type="domain" description="Phosphatidylglycerol lysyltransferase C-terminal" evidence="8">
    <location>
        <begin position="476"/>
        <end position="775"/>
    </location>
</feature>
<feature type="transmembrane region" description="Helical" evidence="7">
    <location>
        <begin position="129"/>
        <end position="150"/>
    </location>
</feature>
<dbReference type="Pfam" id="PF09924">
    <property type="entry name" value="LPG_synthase_C"/>
    <property type="match status" value="1"/>
</dbReference>
<feature type="compositionally biased region" description="Low complexity" evidence="6">
    <location>
        <begin position="105"/>
        <end position="115"/>
    </location>
</feature>
<feature type="transmembrane region" description="Helical" evidence="7">
    <location>
        <begin position="174"/>
        <end position="201"/>
    </location>
</feature>
<feature type="transmembrane region" description="Helical" evidence="7">
    <location>
        <begin position="366"/>
        <end position="384"/>
    </location>
</feature>
<accession>A0A919FZX3</accession>
<feature type="transmembrane region" description="Helical" evidence="7">
    <location>
        <begin position="332"/>
        <end position="354"/>
    </location>
</feature>
<evidence type="ECO:0000313" key="9">
    <source>
        <dbReference type="EMBL" id="GHH75500.1"/>
    </source>
</evidence>
<evidence type="ECO:0000256" key="5">
    <source>
        <dbReference type="ARBA" id="ARBA00023136"/>
    </source>
</evidence>
<feature type="region of interest" description="Disordered" evidence="6">
    <location>
        <begin position="1"/>
        <end position="115"/>
    </location>
</feature>
<evidence type="ECO:0000256" key="4">
    <source>
        <dbReference type="ARBA" id="ARBA00022989"/>
    </source>
</evidence>
<evidence type="ECO:0000256" key="1">
    <source>
        <dbReference type="ARBA" id="ARBA00004651"/>
    </source>
</evidence>
<dbReference type="InterPro" id="IPR046862">
    <property type="entry name" value="Rhomboid_2"/>
</dbReference>
<proteinExistence type="predicted"/>